<evidence type="ECO:0000313" key="1">
    <source>
        <dbReference type="EMBL" id="KAL0360413.1"/>
    </source>
</evidence>
<dbReference type="EMBL" id="JACGWJ010000016">
    <property type="protein sequence ID" value="KAL0360413.1"/>
    <property type="molecule type" value="Genomic_DNA"/>
</dbReference>
<reference evidence="1" key="1">
    <citation type="submission" date="2020-06" db="EMBL/GenBank/DDBJ databases">
        <authorList>
            <person name="Li T."/>
            <person name="Hu X."/>
            <person name="Zhang T."/>
            <person name="Song X."/>
            <person name="Zhang H."/>
            <person name="Dai N."/>
            <person name="Sheng W."/>
            <person name="Hou X."/>
            <person name="Wei L."/>
        </authorList>
    </citation>
    <scope>NUCLEOTIDE SEQUENCE</scope>
    <source>
        <strain evidence="1">G02</strain>
        <tissue evidence="1">Leaf</tissue>
    </source>
</reference>
<accession>A0AAW2PYA3</accession>
<dbReference type="AlphaFoldDB" id="A0AAW2PYA3"/>
<comment type="caution">
    <text evidence="1">The sequence shown here is derived from an EMBL/GenBank/DDBJ whole genome shotgun (WGS) entry which is preliminary data.</text>
</comment>
<sequence length="141" mass="16164">MKIKFPVDGGVCEVQANTLQARKCCVEAIKKGRKRGLDETLREEKHNKRGNDRVLGLEVKEDTLINVQLMNEFLTIELIPDDSEKVTKIGSKMKDDIREEVIKYLRKNKDIFAWSPQDLEGINPSVITHHLNLDPNVKLVK</sequence>
<organism evidence="1">
    <name type="scientific">Sesamum radiatum</name>
    <name type="common">Black benniseed</name>
    <dbReference type="NCBI Taxonomy" id="300843"/>
    <lineage>
        <taxon>Eukaryota</taxon>
        <taxon>Viridiplantae</taxon>
        <taxon>Streptophyta</taxon>
        <taxon>Embryophyta</taxon>
        <taxon>Tracheophyta</taxon>
        <taxon>Spermatophyta</taxon>
        <taxon>Magnoliopsida</taxon>
        <taxon>eudicotyledons</taxon>
        <taxon>Gunneridae</taxon>
        <taxon>Pentapetalae</taxon>
        <taxon>asterids</taxon>
        <taxon>lamiids</taxon>
        <taxon>Lamiales</taxon>
        <taxon>Pedaliaceae</taxon>
        <taxon>Sesamum</taxon>
    </lineage>
</organism>
<evidence type="ECO:0008006" key="2">
    <source>
        <dbReference type="Google" id="ProtNLM"/>
    </source>
</evidence>
<reference evidence="1" key="2">
    <citation type="journal article" date="2024" name="Plant">
        <title>Genomic evolution and insights into agronomic trait innovations of Sesamum species.</title>
        <authorList>
            <person name="Miao H."/>
            <person name="Wang L."/>
            <person name="Qu L."/>
            <person name="Liu H."/>
            <person name="Sun Y."/>
            <person name="Le M."/>
            <person name="Wang Q."/>
            <person name="Wei S."/>
            <person name="Zheng Y."/>
            <person name="Lin W."/>
            <person name="Duan Y."/>
            <person name="Cao H."/>
            <person name="Xiong S."/>
            <person name="Wang X."/>
            <person name="Wei L."/>
            <person name="Li C."/>
            <person name="Ma Q."/>
            <person name="Ju M."/>
            <person name="Zhao R."/>
            <person name="Li G."/>
            <person name="Mu C."/>
            <person name="Tian Q."/>
            <person name="Mei H."/>
            <person name="Zhang T."/>
            <person name="Gao T."/>
            <person name="Zhang H."/>
        </authorList>
    </citation>
    <scope>NUCLEOTIDE SEQUENCE</scope>
    <source>
        <strain evidence="1">G02</strain>
    </source>
</reference>
<protein>
    <recommendedName>
        <fullName evidence="2">Reverse transcriptase domain-containing protein</fullName>
    </recommendedName>
</protein>
<proteinExistence type="predicted"/>
<gene>
    <name evidence="1" type="ORF">Sradi_3725800</name>
</gene>
<name>A0AAW2PYA3_SESRA</name>